<organism evidence="2 3">
    <name type="scientific">Propionibacterium australiense</name>
    <dbReference type="NCBI Taxonomy" id="119981"/>
    <lineage>
        <taxon>Bacteria</taxon>
        <taxon>Bacillati</taxon>
        <taxon>Actinomycetota</taxon>
        <taxon>Actinomycetes</taxon>
        <taxon>Propionibacteriales</taxon>
        <taxon>Propionibacteriaceae</taxon>
        <taxon>Propionibacterium</taxon>
    </lineage>
</organism>
<comment type="caution">
    <text evidence="2">The sequence shown here is derived from an EMBL/GenBank/DDBJ whole genome shotgun (WGS) entry which is preliminary data.</text>
</comment>
<accession>A0A8B3FKY3</accession>
<reference evidence="2 3" key="1">
    <citation type="submission" date="2018-10" db="EMBL/GenBank/DDBJ databases">
        <title>Propionibacterium australiense Genome Sequencing and Assembly.</title>
        <authorList>
            <person name="Bernier A.-M."/>
            <person name="Bernard K."/>
        </authorList>
    </citation>
    <scope>NUCLEOTIDE SEQUENCE [LARGE SCALE GENOMIC DNA]</scope>
    <source>
        <strain evidence="2 3">NML98A078</strain>
    </source>
</reference>
<proteinExistence type="predicted"/>
<evidence type="ECO:0000313" key="2">
    <source>
        <dbReference type="EMBL" id="RLP08839.1"/>
    </source>
</evidence>
<gene>
    <name evidence="2" type="ORF">D7U36_08400</name>
</gene>
<name>A0A8B3FKY3_9ACTN</name>
<sequence length="188" mass="18689">MTIRATQLVGSARREEGAASLVAFDAFVLEVVRGVAASTPLTEFFRAAFLARRRASATSSISSRATGSSGSTASSAGSSGSGGGSSAGSGTSPDGSAPSTSAPPSAAPSAMTASTLAICWVIHSVRPLGAVLRDALSSAFFAASSSSLASGGSPSEFSSVRLAWDRLECCVIIISGPSLIRVVRCVPV</sequence>
<feature type="compositionally biased region" description="Low complexity" evidence="1">
    <location>
        <begin position="60"/>
        <end position="78"/>
    </location>
</feature>
<evidence type="ECO:0000256" key="1">
    <source>
        <dbReference type="SAM" id="MobiDB-lite"/>
    </source>
</evidence>
<protein>
    <submittedName>
        <fullName evidence="2">Uncharacterized protein</fullName>
    </submittedName>
</protein>
<dbReference type="Proteomes" id="UP000279336">
    <property type="component" value="Unassembled WGS sequence"/>
</dbReference>
<evidence type="ECO:0000313" key="3">
    <source>
        <dbReference type="Proteomes" id="UP000279336"/>
    </source>
</evidence>
<dbReference type="EMBL" id="RCIW01000012">
    <property type="protein sequence ID" value="RLP08839.1"/>
    <property type="molecule type" value="Genomic_DNA"/>
</dbReference>
<dbReference type="AlphaFoldDB" id="A0A8B3FKY3"/>
<feature type="region of interest" description="Disordered" evidence="1">
    <location>
        <begin position="60"/>
        <end position="106"/>
    </location>
</feature>
<feature type="compositionally biased region" description="Low complexity" evidence="1">
    <location>
        <begin position="88"/>
        <end position="106"/>
    </location>
</feature>